<organism evidence="3 4">
    <name type="scientific">Chilo suppressalis</name>
    <name type="common">Asiatic rice borer moth</name>
    <dbReference type="NCBI Taxonomy" id="168631"/>
    <lineage>
        <taxon>Eukaryota</taxon>
        <taxon>Metazoa</taxon>
        <taxon>Ecdysozoa</taxon>
        <taxon>Arthropoda</taxon>
        <taxon>Hexapoda</taxon>
        <taxon>Insecta</taxon>
        <taxon>Pterygota</taxon>
        <taxon>Neoptera</taxon>
        <taxon>Endopterygota</taxon>
        <taxon>Lepidoptera</taxon>
        <taxon>Glossata</taxon>
        <taxon>Ditrysia</taxon>
        <taxon>Pyraloidea</taxon>
        <taxon>Crambidae</taxon>
        <taxon>Crambinae</taxon>
        <taxon>Chilo</taxon>
    </lineage>
</organism>
<sequence>MCSPRVSARLLLLAALPALAGRGWWCADGEVVSVTAGAGASSGPEFLPTDTTLVAAVGQDAVLDCRVRNLADKAVSWVRSRDLHILSHAGAVFTADARVSVRVSGAGATIHSLRIRRLRVSDAGRYECQLNTDPKMSLFYNLTVLDEPVPVAVIAAGAAELHGAVGAAVTLRCEARYEPPPRALPLPPLDILWTKDGVPVDHQRGHSGVSRDTERWSWRSVSRLTLAELMPSDAGVYACATATPNATPIAVAAPAAVDYVHLYVDAESQMEAMQRDQSVDNGGARARTSCAAIKRYLLLLLLYKLLGK</sequence>
<keyword evidence="4" id="KW-1185">Reference proteome</keyword>
<dbReference type="InterPro" id="IPR036179">
    <property type="entry name" value="Ig-like_dom_sf"/>
</dbReference>
<protein>
    <recommendedName>
        <fullName evidence="2">Ig-like domain-containing protein</fullName>
    </recommendedName>
</protein>
<dbReference type="InterPro" id="IPR013151">
    <property type="entry name" value="Immunoglobulin_dom"/>
</dbReference>
<reference evidence="3" key="1">
    <citation type="submission" date="2021-12" db="EMBL/GenBank/DDBJ databases">
        <authorList>
            <person name="King R."/>
        </authorList>
    </citation>
    <scope>NUCLEOTIDE SEQUENCE</scope>
</reference>
<dbReference type="InterPro" id="IPR007110">
    <property type="entry name" value="Ig-like_dom"/>
</dbReference>
<dbReference type="InterPro" id="IPR013106">
    <property type="entry name" value="Ig_V-set"/>
</dbReference>
<keyword evidence="1" id="KW-0732">Signal</keyword>
<dbReference type="SUPFAM" id="SSF48726">
    <property type="entry name" value="Immunoglobulin"/>
    <property type="match status" value="2"/>
</dbReference>
<dbReference type="Pfam" id="PF07686">
    <property type="entry name" value="V-set"/>
    <property type="match status" value="1"/>
</dbReference>
<dbReference type="InterPro" id="IPR003599">
    <property type="entry name" value="Ig_sub"/>
</dbReference>
<dbReference type="PANTHER" id="PTHR23279">
    <property type="entry name" value="DEFECTIVE PROBOSCIS EXTENSION RESPONSE DPR -RELATED"/>
    <property type="match status" value="1"/>
</dbReference>
<feature type="signal peptide" evidence="1">
    <location>
        <begin position="1"/>
        <end position="20"/>
    </location>
</feature>
<evidence type="ECO:0000259" key="2">
    <source>
        <dbReference type="PROSITE" id="PS50835"/>
    </source>
</evidence>
<dbReference type="SMART" id="SM00409">
    <property type="entry name" value="IG"/>
    <property type="match status" value="2"/>
</dbReference>
<gene>
    <name evidence="3" type="ORF">CHILSU_LOCUS2448</name>
</gene>
<evidence type="ECO:0000256" key="1">
    <source>
        <dbReference type="SAM" id="SignalP"/>
    </source>
</evidence>
<dbReference type="CDD" id="cd00096">
    <property type="entry name" value="Ig"/>
    <property type="match status" value="1"/>
</dbReference>
<dbReference type="PROSITE" id="PS50835">
    <property type="entry name" value="IG_LIKE"/>
    <property type="match status" value="2"/>
</dbReference>
<dbReference type="InterPro" id="IPR003598">
    <property type="entry name" value="Ig_sub2"/>
</dbReference>
<proteinExistence type="predicted"/>
<dbReference type="InterPro" id="IPR013783">
    <property type="entry name" value="Ig-like_fold"/>
</dbReference>
<feature type="chain" id="PRO_5045357687" description="Ig-like domain-containing protein" evidence="1">
    <location>
        <begin position="21"/>
        <end position="308"/>
    </location>
</feature>
<dbReference type="EMBL" id="OU963907">
    <property type="protein sequence ID" value="CAH0399310.1"/>
    <property type="molecule type" value="Genomic_DNA"/>
</dbReference>
<dbReference type="InterPro" id="IPR037448">
    <property type="entry name" value="Zig-8"/>
</dbReference>
<name>A0ABN8ATN9_CHISP</name>
<dbReference type="SMART" id="SM00406">
    <property type="entry name" value="IGv"/>
    <property type="match status" value="2"/>
</dbReference>
<feature type="domain" description="Ig-like" evidence="2">
    <location>
        <begin position="44"/>
        <end position="139"/>
    </location>
</feature>
<dbReference type="SMART" id="SM00408">
    <property type="entry name" value="IGc2"/>
    <property type="match status" value="2"/>
</dbReference>
<dbReference type="Proteomes" id="UP001153292">
    <property type="component" value="Chromosome 14"/>
</dbReference>
<evidence type="ECO:0000313" key="4">
    <source>
        <dbReference type="Proteomes" id="UP001153292"/>
    </source>
</evidence>
<accession>A0ABN8ATN9</accession>
<feature type="domain" description="Ig-like" evidence="2">
    <location>
        <begin position="150"/>
        <end position="250"/>
    </location>
</feature>
<dbReference type="PANTHER" id="PTHR23279:SF36">
    <property type="entry name" value="DEFECTIVE PROBOSCIS EXTENSION RESPONSE 9, ISOFORM A"/>
    <property type="match status" value="1"/>
</dbReference>
<evidence type="ECO:0000313" key="3">
    <source>
        <dbReference type="EMBL" id="CAH0399310.1"/>
    </source>
</evidence>
<dbReference type="Pfam" id="PF00047">
    <property type="entry name" value="ig"/>
    <property type="match status" value="1"/>
</dbReference>
<dbReference type="Gene3D" id="2.60.40.10">
    <property type="entry name" value="Immunoglobulins"/>
    <property type="match status" value="2"/>
</dbReference>